<evidence type="ECO:0000313" key="1">
    <source>
        <dbReference type="EMBL" id="KAA6187430.1"/>
    </source>
</evidence>
<dbReference type="InterPro" id="IPR018841">
    <property type="entry name" value="DUF2442"/>
</dbReference>
<accession>A0A5M8FUF1</accession>
<gene>
    <name evidence="1" type="ORF">F2Q65_02610</name>
</gene>
<evidence type="ECO:0000313" key="2">
    <source>
        <dbReference type="Proteomes" id="UP000322981"/>
    </source>
</evidence>
<sequence length="94" mass="10904">MKSELIQLVSAEQVGEYRLCLCFSDGRRQEVDFKPFLSKARHPDLRAYLAPERFATFRVEYGDLVWGDYDLCFPVIDLYRNALENHVSSENIAA</sequence>
<proteinExistence type="predicted"/>
<comment type="caution">
    <text evidence="1">The sequence shown here is derived from an EMBL/GenBank/DDBJ whole genome shotgun (WGS) entry which is preliminary data.</text>
</comment>
<dbReference type="EMBL" id="VWXX01000002">
    <property type="protein sequence ID" value="KAA6187430.1"/>
    <property type="molecule type" value="Genomic_DNA"/>
</dbReference>
<dbReference type="AlphaFoldDB" id="A0A5M8FUF1"/>
<dbReference type="InterPro" id="IPR036782">
    <property type="entry name" value="NE0471-like_N"/>
</dbReference>
<dbReference type="Gene3D" id="3.30.2020.10">
    <property type="entry name" value="NE0471-like N-terminal domain"/>
    <property type="match status" value="1"/>
</dbReference>
<keyword evidence="2" id="KW-1185">Reference proteome</keyword>
<name>A0A5M8FUF1_9GAMM</name>
<protein>
    <submittedName>
        <fullName evidence="1">DUF2442 domain-containing protein</fullName>
    </submittedName>
</protein>
<dbReference type="OrthoDB" id="1369138at2"/>
<dbReference type="Pfam" id="PF10387">
    <property type="entry name" value="DUF2442"/>
    <property type="match status" value="1"/>
</dbReference>
<dbReference type="SUPFAM" id="SSF143880">
    <property type="entry name" value="NE0471 N-terminal domain-like"/>
    <property type="match status" value="1"/>
</dbReference>
<dbReference type="Proteomes" id="UP000322981">
    <property type="component" value="Unassembled WGS sequence"/>
</dbReference>
<dbReference type="RefSeq" id="WP_150090106.1">
    <property type="nucleotide sequence ID" value="NZ_JBFUOH010000124.1"/>
</dbReference>
<reference evidence="1 2" key="1">
    <citation type="submission" date="2019-09" db="EMBL/GenBank/DDBJ databases">
        <title>Whole-genome sequence of the purple sulfur bacterium Thiohalocapsa marina DSM 19078.</title>
        <authorList>
            <person name="Kyndt J.A."/>
            <person name="Meyer T.E."/>
        </authorList>
    </citation>
    <scope>NUCLEOTIDE SEQUENCE [LARGE SCALE GENOMIC DNA]</scope>
    <source>
        <strain evidence="1 2">DSM 19078</strain>
    </source>
</reference>
<organism evidence="1 2">
    <name type="scientific">Thiohalocapsa marina</name>
    <dbReference type="NCBI Taxonomy" id="424902"/>
    <lineage>
        <taxon>Bacteria</taxon>
        <taxon>Pseudomonadati</taxon>
        <taxon>Pseudomonadota</taxon>
        <taxon>Gammaproteobacteria</taxon>
        <taxon>Chromatiales</taxon>
        <taxon>Chromatiaceae</taxon>
        <taxon>Thiohalocapsa</taxon>
    </lineage>
</organism>